<comment type="caution">
    <text evidence="3">The sequence shown here is derived from an EMBL/GenBank/DDBJ whole genome shotgun (WGS) entry which is preliminary data.</text>
</comment>
<dbReference type="eggNOG" id="COG0789">
    <property type="taxonomic scope" value="Bacteria"/>
</dbReference>
<keyword evidence="1" id="KW-0238">DNA-binding</keyword>
<accession>W7ULX0</accession>
<dbReference type="EMBL" id="ATAX01000008">
    <property type="protein sequence ID" value="EWM54768.1"/>
    <property type="molecule type" value="Genomic_DNA"/>
</dbReference>
<dbReference type="PROSITE" id="PS50937">
    <property type="entry name" value="HTH_MERR_2"/>
    <property type="match status" value="1"/>
</dbReference>
<dbReference type="PANTHER" id="PTHR30204">
    <property type="entry name" value="REDOX-CYCLING DRUG-SENSING TRANSCRIPTIONAL ACTIVATOR SOXR"/>
    <property type="match status" value="1"/>
</dbReference>
<evidence type="ECO:0000313" key="3">
    <source>
        <dbReference type="EMBL" id="EWM54768.1"/>
    </source>
</evidence>
<protein>
    <recommendedName>
        <fullName evidence="2">HTH merR-type domain-containing protein</fullName>
    </recommendedName>
</protein>
<dbReference type="PANTHER" id="PTHR30204:SF98">
    <property type="entry name" value="HTH-TYPE TRANSCRIPTIONAL REGULATOR ADHR"/>
    <property type="match status" value="1"/>
</dbReference>
<keyword evidence="4" id="KW-1185">Reference proteome</keyword>
<sequence>MTIKAVCSKFNVSPDTLRYYERVGVIPEVHRTSGGIRDYTEDDIKWVETATCFRSAGMPIELLIEYVRLFREGDHTIKARCELLKEARDLILAERRKIDDALEKMDGKIKVYERAVETGRLEWDDNSCCCCNKSKE</sequence>
<gene>
    <name evidence="3" type="ORF">RF007C_10540</name>
</gene>
<dbReference type="AlphaFoldDB" id="W7ULX0"/>
<dbReference type="InterPro" id="IPR000551">
    <property type="entry name" value="MerR-type_HTH_dom"/>
</dbReference>
<dbReference type="Pfam" id="PF13411">
    <property type="entry name" value="MerR_1"/>
    <property type="match status" value="1"/>
</dbReference>
<dbReference type="Proteomes" id="UP000019365">
    <property type="component" value="Unassembled WGS sequence"/>
</dbReference>
<dbReference type="RefSeq" id="WP_019679329.1">
    <property type="nucleotide sequence ID" value="NZ_ATAX01000008.1"/>
</dbReference>
<dbReference type="Gene3D" id="1.10.1660.10">
    <property type="match status" value="1"/>
</dbReference>
<dbReference type="SUPFAM" id="SSF46955">
    <property type="entry name" value="Putative DNA-binding domain"/>
    <property type="match status" value="1"/>
</dbReference>
<dbReference type="SMART" id="SM00422">
    <property type="entry name" value="HTH_MERR"/>
    <property type="match status" value="1"/>
</dbReference>
<evidence type="ECO:0000259" key="2">
    <source>
        <dbReference type="PROSITE" id="PS50937"/>
    </source>
</evidence>
<dbReference type="GO" id="GO:0003677">
    <property type="term" value="F:DNA binding"/>
    <property type="evidence" value="ECO:0007669"/>
    <property type="project" value="UniProtKB-KW"/>
</dbReference>
<evidence type="ECO:0000313" key="4">
    <source>
        <dbReference type="Proteomes" id="UP000019365"/>
    </source>
</evidence>
<dbReference type="GO" id="GO:0003700">
    <property type="term" value="F:DNA-binding transcription factor activity"/>
    <property type="evidence" value="ECO:0007669"/>
    <property type="project" value="InterPro"/>
</dbReference>
<dbReference type="InterPro" id="IPR047057">
    <property type="entry name" value="MerR_fam"/>
</dbReference>
<organism evidence="3 4">
    <name type="scientific">Ruminococcus flavefaciens 007c</name>
    <dbReference type="NCBI Taxonomy" id="1341157"/>
    <lineage>
        <taxon>Bacteria</taxon>
        <taxon>Bacillati</taxon>
        <taxon>Bacillota</taxon>
        <taxon>Clostridia</taxon>
        <taxon>Eubacteriales</taxon>
        <taxon>Oscillospiraceae</taxon>
        <taxon>Ruminococcus</taxon>
    </lineage>
</organism>
<name>W7ULX0_RUMFL</name>
<reference evidence="3 4" key="1">
    <citation type="journal article" date="2014" name="PLoS ONE">
        <title>Rumen cellulosomics: divergent fiber-degrading strategies revealed by comparative genome-wide analysis of six ruminococcal strains.</title>
        <authorList>
            <person name="Dassa B."/>
            <person name="Borovok I."/>
            <person name="Ruimy-Israeli V."/>
            <person name="Lamed R."/>
            <person name="Flint H.J."/>
            <person name="Duncan S.H."/>
            <person name="Henrissat B."/>
            <person name="Coutinho P."/>
            <person name="Morrison M."/>
            <person name="Mosoni P."/>
            <person name="Yeoman C.J."/>
            <person name="White B.A."/>
            <person name="Bayer E.A."/>
        </authorList>
    </citation>
    <scope>NUCLEOTIDE SEQUENCE [LARGE SCALE GENOMIC DNA]</scope>
    <source>
        <strain evidence="3 4">007c</strain>
    </source>
</reference>
<dbReference type="CDD" id="cd01109">
    <property type="entry name" value="HTH_YyaN"/>
    <property type="match status" value="1"/>
</dbReference>
<feature type="domain" description="HTH merR-type" evidence="2">
    <location>
        <begin position="1"/>
        <end position="69"/>
    </location>
</feature>
<dbReference type="InterPro" id="IPR009061">
    <property type="entry name" value="DNA-bd_dom_put_sf"/>
</dbReference>
<dbReference type="PATRIC" id="fig|1341157.4.peg.383"/>
<dbReference type="OrthoDB" id="6160at2"/>
<proteinExistence type="predicted"/>
<evidence type="ECO:0000256" key="1">
    <source>
        <dbReference type="ARBA" id="ARBA00023125"/>
    </source>
</evidence>